<dbReference type="AlphaFoldDB" id="A0A7J7HGL7"/>
<dbReference type="PANTHER" id="PTHR17985">
    <property type="entry name" value="SER/THR-RICH PROTEIN T10 IN DGCR REGION"/>
    <property type="match status" value="1"/>
</dbReference>
<organism evidence="1 2">
    <name type="scientific">Camellia sinensis</name>
    <name type="common">Tea plant</name>
    <name type="synonym">Thea sinensis</name>
    <dbReference type="NCBI Taxonomy" id="4442"/>
    <lineage>
        <taxon>Eukaryota</taxon>
        <taxon>Viridiplantae</taxon>
        <taxon>Streptophyta</taxon>
        <taxon>Embryophyta</taxon>
        <taxon>Tracheophyta</taxon>
        <taxon>Spermatophyta</taxon>
        <taxon>Magnoliopsida</taxon>
        <taxon>eudicotyledons</taxon>
        <taxon>Gunneridae</taxon>
        <taxon>Pentapetalae</taxon>
        <taxon>asterids</taxon>
        <taxon>Ericales</taxon>
        <taxon>Theaceae</taxon>
        <taxon>Camellia</taxon>
    </lineage>
</organism>
<reference evidence="2" key="1">
    <citation type="journal article" date="2020" name="Nat. Commun.">
        <title>Genome assembly of wild tea tree DASZ reveals pedigree and selection history of tea varieties.</title>
        <authorList>
            <person name="Zhang W."/>
            <person name="Zhang Y."/>
            <person name="Qiu H."/>
            <person name="Guo Y."/>
            <person name="Wan H."/>
            <person name="Zhang X."/>
            <person name="Scossa F."/>
            <person name="Alseekh S."/>
            <person name="Zhang Q."/>
            <person name="Wang P."/>
            <person name="Xu L."/>
            <person name="Schmidt M.H."/>
            <person name="Jia X."/>
            <person name="Li D."/>
            <person name="Zhu A."/>
            <person name="Guo F."/>
            <person name="Chen W."/>
            <person name="Ni D."/>
            <person name="Usadel B."/>
            <person name="Fernie A.R."/>
            <person name="Wen W."/>
        </authorList>
    </citation>
    <scope>NUCLEOTIDE SEQUENCE [LARGE SCALE GENOMIC DNA]</scope>
    <source>
        <strain evidence="2">cv. G240</strain>
    </source>
</reference>
<evidence type="ECO:0000313" key="2">
    <source>
        <dbReference type="Proteomes" id="UP000593564"/>
    </source>
</evidence>
<protein>
    <recommendedName>
        <fullName evidence="3">Transport and Golgi organization protein 2 homolog</fullName>
    </recommendedName>
</protein>
<proteinExistence type="predicted"/>
<dbReference type="PANTHER" id="PTHR17985:SF16">
    <property type="entry name" value="TRANSPORT_GOLGI ORGANIZATION-LIKE PROTEIN (DUF833)"/>
    <property type="match status" value="1"/>
</dbReference>
<dbReference type="Proteomes" id="UP000593564">
    <property type="component" value="Unassembled WGS sequence"/>
</dbReference>
<accession>A0A7J7HGL7</accession>
<comment type="caution">
    <text evidence="1">The sequence shown here is derived from an EMBL/GenBank/DDBJ whole genome shotgun (WGS) entry which is preliminary data.</text>
</comment>
<sequence>MCIAVFIWQDHPLYPFILLLNRDEYHNRPTKPLAWWEVEGGGGTCCCDIVGGRDGLAGGTWLASNRDGRVAFLTNVREVESIPQAKSRGHLPVRFLESKKHPSEFAEELVKEADQYNGFNLIIADLCSKTMVYITNRPKQDKVSAIQVSPGIHVLSNARLDSPWPKAERLRHSFKDQLARYGDGEVCVKEMVEKLMRDTVKDDKSMLPHIYPVEREYQMSSIFVEEETPSGRHGTRSTSALSVKASGEVNFHETYLEKEFWKEKSVTYQIEMMK</sequence>
<evidence type="ECO:0008006" key="3">
    <source>
        <dbReference type="Google" id="ProtNLM"/>
    </source>
</evidence>
<dbReference type="InterPro" id="IPR008551">
    <property type="entry name" value="TANGO2"/>
</dbReference>
<gene>
    <name evidence="1" type="ORF">HYC85_009541</name>
</gene>
<dbReference type="EMBL" id="JACBKZ010000004">
    <property type="protein sequence ID" value="KAF5951597.1"/>
    <property type="molecule type" value="Genomic_DNA"/>
</dbReference>
<dbReference type="Pfam" id="PF05742">
    <property type="entry name" value="TANGO2"/>
    <property type="match status" value="1"/>
</dbReference>
<keyword evidence="2" id="KW-1185">Reference proteome</keyword>
<reference evidence="1 2" key="2">
    <citation type="submission" date="2020-07" db="EMBL/GenBank/DDBJ databases">
        <title>Genome assembly of wild tea tree DASZ reveals pedigree and selection history of tea varieties.</title>
        <authorList>
            <person name="Zhang W."/>
        </authorList>
    </citation>
    <scope>NUCLEOTIDE SEQUENCE [LARGE SCALE GENOMIC DNA]</scope>
    <source>
        <strain evidence="2">cv. G240</strain>
        <tissue evidence="1">Leaf</tissue>
    </source>
</reference>
<name>A0A7J7HGL7_CAMSI</name>
<dbReference type="SMR" id="A0A7J7HGL7"/>
<evidence type="ECO:0000313" key="1">
    <source>
        <dbReference type="EMBL" id="KAF5951597.1"/>
    </source>
</evidence>